<dbReference type="Gene3D" id="1.10.110.10">
    <property type="entry name" value="Plant lipid-transfer and hydrophobic proteins"/>
    <property type="match status" value="3"/>
</dbReference>
<evidence type="ECO:0000256" key="4">
    <source>
        <dbReference type="ARBA" id="ARBA00023157"/>
    </source>
</evidence>
<dbReference type="SMART" id="SM00499">
    <property type="entry name" value="AAI"/>
    <property type="match status" value="3"/>
</dbReference>
<keyword evidence="5" id="KW-0732">Signal</keyword>
<accession>A0AAD9TNV2</accession>
<feature type="chain" id="PRO_5041995753" description="Bifunctional inhibitor/plant lipid transfer protein/seed storage helical domain-containing protein" evidence="5">
    <location>
        <begin position="21"/>
        <end position="370"/>
    </location>
</feature>
<comment type="caution">
    <text evidence="7">The sequence shown here is derived from an EMBL/GenBank/DDBJ whole genome shotgun (WGS) entry which is preliminary data.</text>
</comment>
<feature type="signal peptide" evidence="5">
    <location>
        <begin position="1"/>
        <end position="20"/>
    </location>
</feature>
<dbReference type="SUPFAM" id="SSF47699">
    <property type="entry name" value="Bifunctional inhibitor/lipid-transfer protein/seed storage 2S albumin"/>
    <property type="match status" value="3"/>
</dbReference>
<dbReference type="Proteomes" id="UP001280121">
    <property type="component" value="Unassembled WGS sequence"/>
</dbReference>
<reference evidence="7" key="1">
    <citation type="journal article" date="2023" name="Plant J.">
        <title>Genome sequences and population genomics provide insights into the demographic history, inbreeding, and mutation load of two 'living fossil' tree species of Dipteronia.</title>
        <authorList>
            <person name="Feng Y."/>
            <person name="Comes H.P."/>
            <person name="Chen J."/>
            <person name="Zhu S."/>
            <person name="Lu R."/>
            <person name="Zhang X."/>
            <person name="Li P."/>
            <person name="Qiu J."/>
            <person name="Olsen K.M."/>
            <person name="Qiu Y."/>
        </authorList>
    </citation>
    <scope>NUCLEOTIDE SEQUENCE</scope>
    <source>
        <strain evidence="7">KIB01</strain>
    </source>
</reference>
<dbReference type="PANTHER" id="PTHR35496:SF20">
    <property type="entry name" value="2S SEED STORAGE PROTEIN 1-RELATED"/>
    <property type="match status" value="1"/>
</dbReference>
<dbReference type="PRINTS" id="PR00496">
    <property type="entry name" value="NAPIN"/>
</dbReference>
<keyword evidence="4" id="KW-1015">Disulfide bond</keyword>
<feature type="domain" description="Bifunctional inhibitor/plant lipid transfer protein/seed storage helical" evidence="6">
    <location>
        <begin position="158"/>
        <end position="249"/>
    </location>
</feature>
<dbReference type="EMBL" id="JANJYI010000008">
    <property type="protein sequence ID" value="KAK2639534.1"/>
    <property type="molecule type" value="Genomic_DNA"/>
</dbReference>
<dbReference type="InterPro" id="IPR000617">
    <property type="entry name" value="Napin/2SS/CON"/>
</dbReference>
<evidence type="ECO:0000259" key="6">
    <source>
        <dbReference type="SMART" id="SM00499"/>
    </source>
</evidence>
<dbReference type="AlphaFoldDB" id="A0AAD9TNV2"/>
<dbReference type="GO" id="GO:0045735">
    <property type="term" value="F:nutrient reservoir activity"/>
    <property type="evidence" value="ECO:0007669"/>
    <property type="project" value="UniProtKB-KW"/>
</dbReference>
<evidence type="ECO:0000256" key="1">
    <source>
        <dbReference type="ARBA" id="ARBA00008262"/>
    </source>
</evidence>
<evidence type="ECO:0000256" key="2">
    <source>
        <dbReference type="ARBA" id="ARBA00022761"/>
    </source>
</evidence>
<keyword evidence="3" id="KW-0708">Seed storage protein</keyword>
<dbReference type="InterPro" id="IPR016140">
    <property type="entry name" value="Bifunc_inhib/LTP/seed_store"/>
</dbReference>
<organism evidence="7 8">
    <name type="scientific">Dipteronia dyeriana</name>
    <dbReference type="NCBI Taxonomy" id="168575"/>
    <lineage>
        <taxon>Eukaryota</taxon>
        <taxon>Viridiplantae</taxon>
        <taxon>Streptophyta</taxon>
        <taxon>Embryophyta</taxon>
        <taxon>Tracheophyta</taxon>
        <taxon>Spermatophyta</taxon>
        <taxon>Magnoliopsida</taxon>
        <taxon>eudicotyledons</taxon>
        <taxon>Gunneridae</taxon>
        <taxon>Pentapetalae</taxon>
        <taxon>rosids</taxon>
        <taxon>malvids</taxon>
        <taxon>Sapindales</taxon>
        <taxon>Sapindaceae</taxon>
        <taxon>Hippocastanoideae</taxon>
        <taxon>Acereae</taxon>
        <taxon>Dipteronia</taxon>
    </lineage>
</organism>
<dbReference type="Pfam" id="PF00234">
    <property type="entry name" value="Tryp_alpha_amyl"/>
    <property type="match status" value="3"/>
</dbReference>
<keyword evidence="8" id="KW-1185">Reference proteome</keyword>
<evidence type="ECO:0000256" key="3">
    <source>
        <dbReference type="ARBA" id="ARBA00023129"/>
    </source>
</evidence>
<evidence type="ECO:0000256" key="5">
    <source>
        <dbReference type="SAM" id="SignalP"/>
    </source>
</evidence>
<gene>
    <name evidence="7" type="ORF">Ddye_027329</name>
</gene>
<evidence type="ECO:0000313" key="7">
    <source>
        <dbReference type="EMBL" id="KAK2639534.1"/>
    </source>
</evidence>
<comment type="similarity">
    <text evidence="1">Belongs to the 2S seed storage albumins family.</text>
</comment>
<evidence type="ECO:0000313" key="8">
    <source>
        <dbReference type="Proteomes" id="UP001280121"/>
    </source>
</evidence>
<proteinExistence type="inferred from homology"/>
<dbReference type="PANTHER" id="PTHR35496">
    <property type="entry name" value="2S SEED STORAGE PROTEIN 1-RELATED"/>
    <property type="match status" value="1"/>
</dbReference>
<name>A0AAD9TNV2_9ROSI</name>
<dbReference type="InterPro" id="IPR036312">
    <property type="entry name" value="Bifun_inhib/LTP/seed_sf"/>
</dbReference>
<protein>
    <recommendedName>
        <fullName evidence="6">Bifunctional inhibitor/plant lipid transfer protein/seed storage helical domain-containing protein</fullName>
    </recommendedName>
</protein>
<sequence>MAKLTLLLATFALFLLAANATIYRTSVVIDDKENRSGHQQRCQQQFQQQQELSHCKMFLSQRIQGYGPNPGQQQQQQHIQQCCQQLEQLDTECRCPGLERLTRSQMRRGRLGDHQKRQIIQIAQSIPSMCSKRPMQCDFDTQMMINDEENRSGQQERCQQQFQEQQELHQCKSFLSRRIQVGANPGQQQGIRQCCHQLERLDTECRCPGLEHIMRYQMRQGQLCDQQKRQIIQTAQSIPSMCGMRPTQCDFETLMVDNRRHDQQRCQQQFQEQQQLHQCKSFLSQRIQEQQPHGSNGRQEQEIQQCCRQLEQLDNECRCPGLKHVTRSQVSQRRHGDQQKRQIIQIAESIPSMCYMMPMECDFESSQSDM</sequence>
<feature type="domain" description="Bifunctional inhibitor/plant lipid transfer protein/seed storage helical" evidence="6">
    <location>
        <begin position="266"/>
        <end position="361"/>
    </location>
</feature>
<keyword evidence="2" id="KW-0758">Storage protein</keyword>
<feature type="domain" description="Bifunctional inhibitor/plant lipid transfer protein/seed storage helical" evidence="6">
    <location>
        <begin position="42"/>
        <end position="137"/>
    </location>
</feature>